<feature type="non-terminal residue" evidence="3">
    <location>
        <position position="1"/>
    </location>
</feature>
<keyword evidence="1" id="KW-0812">Transmembrane</keyword>
<dbReference type="Pfam" id="PF00078">
    <property type="entry name" value="RVT_1"/>
    <property type="match status" value="1"/>
</dbReference>
<dbReference type="PROSITE" id="PS50878">
    <property type="entry name" value="RT_POL"/>
    <property type="match status" value="1"/>
</dbReference>
<dbReference type="Proteomes" id="UP000478052">
    <property type="component" value="Unassembled WGS sequence"/>
</dbReference>
<keyword evidence="4" id="KW-1185">Reference proteome</keyword>
<reference evidence="3 4" key="1">
    <citation type="submission" date="2019-08" db="EMBL/GenBank/DDBJ databases">
        <title>Whole genome of Aphis craccivora.</title>
        <authorList>
            <person name="Voronova N.V."/>
            <person name="Shulinski R.S."/>
            <person name="Bandarenka Y.V."/>
            <person name="Zhorov D.G."/>
            <person name="Warner D."/>
        </authorList>
    </citation>
    <scope>NUCLEOTIDE SEQUENCE [LARGE SCALE GENOMIC DNA]</scope>
    <source>
        <strain evidence="3">180601</strain>
        <tissue evidence="3">Whole Body</tissue>
    </source>
</reference>
<evidence type="ECO:0000256" key="1">
    <source>
        <dbReference type="SAM" id="Phobius"/>
    </source>
</evidence>
<protein>
    <recommendedName>
        <fullName evidence="2">Reverse transcriptase domain-containing protein</fullName>
    </recommendedName>
</protein>
<organism evidence="3 4">
    <name type="scientific">Aphis craccivora</name>
    <name type="common">Cowpea aphid</name>
    <dbReference type="NCBI Taxonomy" id="307492"/>
    <lineage>
        <taxon>Eukaryota</taxon>
        <taxon>Metazoa</taxon>
        <taxon>Ecdysozoa</taxon>
        <taxon>Arthropoda</taxon>
        <taxon>Hexapoda</taxon>
        <taxon>Insecta</taxon>
        <taxon>Pterygota</taxon>
        <taxon>Neoptera</taxon>
        <taxon>Paraneoptera</taxon>
        <taxon>Hemiptera</taxon>
        <taxon>Sternorrhyncha</taxon>
        <taxon>Aphidomorpha</taxon>
        <taxon>Aphidoidea</taxon>
        <taxon>Aphididae</taxon>
        <taxon>Aphidini</taxon>
        <taxon>Aphis</taxon>
        <taxon>Aphis</taxon>
    </lineage>
</organism>
<proteinExistence type="predicted"/>
<dbReference type="InterPro" id="IPR043502">
    <property type="entry name" value="DNA/RNA_pol_sf"/>
</dbReference>
<evidence type="ECO:0000259" key="2">
    <source>
        <dbReference type="PROSITE" id="PS50878"/>
    </source>
</evidence>
<dbReference type="GO" id="GO:0071897">
    <property type="term" value="P:DNA biosynthetic process"/>
    <property type="evidence" value="ECO:0007669"/>
    <property type="project" value="UniProtKB-ARBA"/>
</dbReference>
<evidence type="ECO:0000313" key="4">
    <source>
        <dbReference type="Proteomes" id="UP000478052"/>
    </source>
</evidence>
<dbReference type="EMBL" id="VUJU01010313">
    <property type="protein sequence ID" value="KAF0714847.1"/>
    <property type="molecule type" value="Genomic_DNA"/>
</dbReference>
<sequence length="761" mass="86069">LDTDKLHAFLDSRSIADFTNVTPHDSPAQAVDAYLAAACDFCMPRKSYQGGKKPVHWWTQEIADLRKIAFASRRRFQRARKRTGPDACRELEQTARDALKALKIAIRKSQEDSWRKLCQKVDDDPWGLPYKLVTKKLAGRRPIPGLSLPGRLQNIVSGLFPSRHMVEWRIPNRSSDIDEVTTGELIELAKVTPSGKAPGPDGVPDLVVKATMLRRPAEVASILNNCLRSGCFPRRWKEARLVLLRKPGKPLDSPSSYRPLSMVNTFGKMFERVMKRRLENHLTEIPEGLSDNQFGFRRGRSAIDAVEKLLSIVNSNESRPWRRRDLCAIVSIDVANAFNTGPWDKIGDALISKNTPTYLTRIIRDYLRERLLLTGVGGINVTSGVPQGSVIGPDLWNLFYDDLLRQPRPDGIEILLGSGVNTDALEASINFTLGMVGEWMHSNGLNISVSKTVAMMMTSKRRYRRPQFILLNEILELKDHIRYLGVELSSKLSFIEHMKLAGENATKTTAALFRLMPNIGGPRPIKRKLLASVVHSQLLYAAPVWCSSLVFHNHRQLLLGPQRIMAMRVASAYRTVSTAAILVVTGIVPVHLMARGRCELRRLQKTGAINAKRVVDDNVWGWWQQEWDDERTTGQWTKRLIPDVRRWASRAYGATGYFLTQFLTGHGCFQAYLHRFAIVDSPGCRSCGDPVDNAEHTFFRCGRWARRLMDLESEVAEEVNPETIVSIMLSSRGKWQAVEQYITSIMGIIEKEDQQRQRDQA</sequence>
<name>A0A6G0VYZ0_APHCR</name>
<comment type="caution">
    <text evidence="3">The sequence shown here is derived from an EMBL/GenBank/DDBJ whole genome shotgun (WGS) entry which is preliminary data.</text>
</comment>
<feature type="transmembrane region" description="Helical" evidence="1">
    <location>
        <begin position="572"/>
        <end position="594"/>
    </location>
</feature>
<dbReference type="AlphaFoldDB" id="A0A6G0VYZ0"/>
<dbReference type="PANTHER" id="PTHR19446">
    <property type="entry name" value="REVERSE TRANSCRIPTASES"/>
    <property type="match status" value="1"/>
</dbReference>
<gene>
    <name evidence="3" type="ORF">FWK35_00033169</name>
</gene>
<dbReference type="InterPro" id="IPR000477">
    <property type="entry name" value="RT_dom"/>
</dbReference>
<dbReference type="CDD" id="cd01650">
    <property type="entry name" value="RT_nLTR_like"/>
    <property type="match status" value="1"/>
</dbReference>
<evidence type="ECO:0000313" key="3">
    <source>
        <dbReference type="EMBL" id="KAF0714847.1"/>
    </source>
</evidence>
<feature type="domain" description="Reverse transcriptase" evidence="2">
    <location>
        <begin position="225"/>
        <end position="488"/>
    </location>
</feature>
<accession>A0A6G0VYZ0</accession>
<feature type="transmembrane region" description="Helical" evidence="1">
    <location>
        <begin position="529"/>
        <end position="551"/>
    </location>
</feature>
<dbReference type="OrthoDB" id="6627828at2759"/>
<dbReference type="SUPFAM" id="SSF56672">
    <property type="entry name" value="DNA/RNA polymerases"/>
    <property type="match status" value="1"/>
</dbReference>
<keyword evidence="1" id="KW-1133">Transmembrane helix</keyword>
<keyword evidence="1" id="KW-0472">Membrane</keyword>